<accession>A0A382EFN9</accession>
<dbReference type="EMBL" id="UINC01043983">
    <property type="protein sequence ID" value="SVB48793.1"/>
    <property type="molecule type" value="Genomic_DNA"/>
</dbReference>
<feature type="domain" description="Thymidylate synthase/dCMP hydroxymethylase" evidence="2">
    <location>
        <begin position="113"/>
        <end position="206"/>
    </location>
</feature>
<proteinExistence type="predicted"/>
<sequence length="209" mass="23182">MAEQKNETDPRLANELTFYSIIDAILKEHLEVGNTWVSRGGYMTFDTSLSFPYLTTLPVDLKALTTKLVKFLNTNKDELQSALAGENDGYVQLKESFDLEGITVQGFQLFNREDVNLDMSVQISSADILNGLPRGLAYIGLLQLALAKWSDLATAGLILNMGNAYIYNDTTDRAKALLSAEISLPPEVFMKKIDTKKAVKADDFFINEG</sequence>
<name>A0A382EFN9_9ZZZZ</name>
<organism evidence="3">
    <name type="scientific">marine metagenome</name>
    <dbReference type="NCBI Taxonomy" id="408172"/>
    <lineage>
        <taxon>unclassified sequences</taxon>
        <taxon>metagenomes</taxon>
        <taxon>ecological metagenomes</taxon>
    </lineage>
</organism>
<dbReference type="Gene3D" id="3.30.572.10">
    <property type="entry name" value="Thymidylate synthase/dCMP hydroxymethylase domain"/>
    <property type="match status" value="1"/>
</dbReference>
<protein>
    <recommendedName>
        <fullName evidence="2">Thymidylate synthase/dCMP hydroxymethylase domain-containing protein</fullName>
    </recommendedName>
</protein>
<dbReference type="Pfam" id="PF00303">
    <property type="entry name" value="Thymidylat_synt"/>
    <property type="match status" value="1"/>
</dbReference>
<evidence type="ECO:0000313" key="3">
    <source>
        <dbReference type="EMBL" id="SVB48793.1"/>
    </source>
</evidence>
<dbReference type="GO" id="GO:0016740">
    <property type="term" value="F:transferase activity"/>
    <property type="evidence" value="ECO:0007669"/>
    <property type="project" value="UniProtKB-KW"/>
</dbReference>
<dbReference type="SUPFAM" id="SSF55831">
    <property type="entry name" value="Thymidylate synthase/dCMP hydroxymethylase"/>
    <property type="match status" value="1"/>
</dbReference>
<reference evidence="3" key="1">
    <citation type="submission" date="2018-05" db="EMBL/GenBank/DDBJ databases">
        <authorList>
            <person name="Lanie J.A."/>
            <person name="Ng W.-L."/>
            <person name="Kazmierczak K.M."/>
            <person name="Andrzejewski T.M."/>
            <person name="Davidsen T.M."/>
            <person name="Wayne K.J."/>
            <person name="Tettelin H."/>
            <person name="Glass J.I."/>
            <person name="Rusch D."/>
            <person name="Podicherti R."/>
            <person name="Tsui H.-C.T."/>
            <person name="Winkler M.E."/>
        </authorList>
    </citation>
    <scope>NUCLEOTIDE SEQUENCE</scope>
</reference>
<evidence type="ECO:0000256" key="1">
    <source>
        <dbReference type="ARBA" id="ARBA00022679"/>
    </source>
</evidence>
<keyword evidence="1" id="KW-0808">Transferase</keyword>
<dbReference type="AlphaFoldDB" id="A0A382EFN9"/>
<evidence type="ECO:0000259" key="2">
    <source>
        <dbReference type="Pfam" id="PF00303"/>
    </source>
</evidence>
<dbReference type="InterPro" id="IPR036926">
    <property type="entry name" value="Thymidate_synth/dCMP_Mease_sf"/>
</dbReference>
<dbReference type="InterPro" id="IPR023451">
    <property type="entry name" value="Thymidate_synth/dCMP_Mease_dom"/>
</dbReference>
<gene>
    <name evidence="3" type="ORF">METZ01_LOCUS201647</name>
</gene>